<dbReference type="AlphaFoldDB" id="A0A7R7IE87"/>
<organism evidence="1 2">
    <name type="scientific">Anaeromicropila herbilytica</name>
    <dbReference type="NCBI Taxonomy" id="2785025"/>
    <lineage>
        <taxon>Bacteria</taxon>
        <taxon>Bacillati</taxon>
        <taxon>Bacillota</taxon>
        <taxon>Clostridia</taxon>
        <taxon>Lachnospirales</taxon>
        <taxon>Lachnospiraceae</taxon>
        <taxon>Anaeromicropila</taxon>
    </lineage>
</organism>
<dbReference type="EMBL" id="AP024169">
    <property type="protein sequence ID" value="BCN31849.1"/>
    <property type="molecule type" value="Genomic_DNA"/>
</dbReference>
<accession>A0A7R7IE87</accession>
<proteinExistence type="predicted"/>
<evidence type="ECO:0000313" key="1">
    <source>
        <dbReference type="EMBL" id="BCN31849.1"/>
    </source>
</evidence>
<dbReference type="KEGG" id="ahb:bsdtb5_31440"/>
<protein>
    <submittedName>
        <fullName evidence="1">Uncharacterized protein</fullName>
    </submittedName>
</protein>
<name>A0A7R7IE87_9FIRM</name>
<sequence length="70" mass="8176">MFYYFGLDIKSLNHGNLEHLTSEFIEYSINLLTAKFKAHSNDATIPSKVTIYKDIIYCTFQRHTQTDSQI</sequence>
<dbReference type="Proteomes" id="UP000595897">
    <property type="component" value="Chromosome"/>
</dbReference>
<reference evidence="1 2" key="1">
    <citation type="submission" date="2020-11" db="EMBL/GenBank/DDBJ databases">
        <title>Draft genome sequencing of a Lachnospiraceae strain isolated from anoxic soil subjected to BSD treatment.</title>
        <authorList>
            <person name="Uek A."/>
            <person name="Tonouchi A."/>
        </authorList>
    </citation>
    <scope>NUCLEOTIDE SEQUENCE [LARGE SCALE GENOMIC DNA]</scope>
    <source>
        <strain evidence="1 2">TB5</strain>
    </source>
</reference>
<evidence type="ECO:0000313" key="2">
    <source>
        <dbReference type="Proteomes" id="UP000595897"/>
    </source>
</evidence>
<keyword evidence="2" id="KW-1185">Reference proteome</keyword>
<gene>
    <name evidence="1" type="ORF">bsdtb5_31440</name>
</gene>